<accession>A0ABY9P5C5</accession>
<gene>
    <name evidence="1" type="ORF">RDV84_19800</name>
</gene>
<protein>
    <submittedName>
        <fullName evidence="1">DUF6445 family protein</fullName>
    </submittedName>
</protein>
<keyword evidence="2" id="KW-1185">Reference proteome</keyword>
<reference evidence="1 2" key="1">
    <citation type="submission" date="2023-08" db="EMBL/GenBank/DDBJ databases">
        <title>The whole genome sequence of Lysobacter yananisis.</title>
        <authorList>
            <person name="Sun H."/>
        </authorList>
    </citation>
    <scope>NUCLEOTIDE SEQUENCE [LARGE SCALE GENOMIC DNA]</scope>
    <source>
        <strain evidence="1 2">SNNU513</strain>
    </source>
</reference>
<dbReference type="EMBL" id="CP133568">
    <property type="protein sequence ID" value="WMT02189.1"/>
    <property type="molecule type" value="Genomic_DNA"/>
</dbReference>
<dbReference type="RefSeq" id="WP_250442464.1">
    <property type="nucleotide sequence ID" value="NZ_CP133568.1"/>
</dbReference>
<organism evidence="1 2">
    <name type="scientific">Lysobacter yananisis</name>
    <dbReference type="NCBI Taxonomy" id="1003114"/>
    <lineage>
        <taxon>Bacteria</taxon>
        <taxon>Pseudomonadati</taxon>
        <taxon>Pseudomonadota</taxon>
        <taxon>Gammaproteobacteria</taxon>
        <taxon>Lysobacterales</taxon>
        <taxon>Lysobacteraceae</taxon>
        <taxon>Lysobacter</taxon>
    </lineage>
</organism>
<evidence type="ECO:0000313" key="2">
    <source>
        <dbReference type="Proteomes" id="UP001229313"/>
    </source>
</evidence>
<dbReference type="Proteomes" id="UP001229313">
    <property type="component" value="Chromosome"/>
</dbReference>
<proteinExistence type="predicted"/>
<evidence type="ECO:0000313" key="1">
    <source>
        <dbReference type="EMBL" id="WMT02189.1"/>
    </source>
</evidence>
<sequence length="308" mass="34851">MSVMFSQPPRAGAEDVALSKDASIAWHELEGPGGLPMLVIDNALEDPHRVRECAWASRFHTPGPNEYYPGWQATAQMSGEKRLIQDLGKLFLDRLWSRGWPPPLTVADLVPHSTYSVFGMDHEVARRNGYIDQHVDTFSWIAVVTYLFEHDERAGYDRGTAFWKHRPTDLKTFFLGDLLQAAQIEQLFGLNFIDPFRKASVRLRAASMAEAQKQILENPASTRRLFSLEEDNHWSLLKFVPARFNRMVAYPTWQFHSIVDTSPIQALSTRNARLTYNTFIPYPVPAGLGPQPKYQGGGYAAIDGMRVG</sequence>
<dbReference type="InterPro" id="IPR045617">
    <property type="entry name" value="DUF6445"/>
</dbReference>
<name>A0ABY9P5C5_9GAMM</name>
<dbReference type="Pfam" id="PF20043">
    <property type="entry name" value="DUF6445"/>
    <property type="match status" value="2"/>
</dbReference>